<evidence type="ECO:0000313" key="5">
    <source>
        <dbReference type="Proteomes" id="UP000183447"/>
    </source>
</evidence>
<gene>
    <name evidence="4" type="ORF">SAMN02983003_0011</name>
</gene>
<keyword evidence="5" id="KW-1185">Reference proteome</keyword>
<dbReference type="Gene3D" id="2.30.40.10">
    <property type="entry name" value="Urease, subunit C, domain 1"/>
    <property type="match status" value="1"/>
</dbReference>
<dbReference type="Pfam" id="PF01979">
    <property type="entry name" value="Amidohydro_1"/>
    <property type="match status" value="1"/>
</dbReference>
<dbReference type="Gene3D" id="3.20.20.140">
    <property type="entry name" value="Metal-dependent hydrolases"/>
    <property type="match status" value="1"/>
</dbReference>
<dbReference type="CDD" id="cd01298">
    <property type="entry name" value="ATZ_TRZ_like"/>
    <property type="match status" value="1"/>
</dbReference>
<dbReference type="RefSeq" id="WP_072338398.1">
    <property type="nucleotide sequence ID" value="NZ_FPKU01000001.1"/>
</dbReference>
<dbReference type="SUPFAM" id="SSF51338">
    <property type="entry name" value="Composite domain of metallo-dependent hydrolases"/>
    <property type="match status" value="1"/>
</dbReference>
<dbReference type="InterPro" id="IPR006680">
    <property type="entry name" value="Amidohydro-rel"/>
</dbReference>
<dbReference type="InterPro" id="IPR050287">
    <property type="entry name" value="MTA/SAH_deaminase"/>
</dbReference>
<organism evidence="4 5">
    <name type="scientific">Devosia enhydra</name>
    <dbReference type="NCBI Taxonomy" id="665118"/>
    <lineage>
        <taxon>Bacteria</taxon>
        <taxon>Pseudomonadati</taxon>
        <taxon>Pseudomonadota</taxon>
        <taxon>Alphaproteobacteria</taxon>
        <taxon>Hyphomicrobiales</taxon>
        <taxon>Devosiaceae</taxon>
        <taxon>Devosia</taxon>
    </lineage>
</organism>
<evidence type="ECO:0000259" key="3">
    <source>
        <dbReference type="Pfam" id="PF01979"/>
    </source>
</evidence>
<protein>
    <submittedName>
        <fullName evidence="4">5-methylthioadenosine/S-adenosylhomocysteine deaminase</fullName>
    </submittedName>
</protein>
<proteinExistence type="inferred from homology"/>
<evidence type="ECO:0000256" key="1">
    <source>
        <dbReference type="ARBA" id="ARBA00006745"/>
    </source>
</evidence>
<sequence length="441" mass="47085">MATLLQNLFLCTGTDTGFHPDGTLLIEDGRVLWSGPRADLPASLAEGADRRDLDGRIVIPGLINTHAHGGMSAQRGCCDEGNLFEWAASLAPFTSVLTLEDNRIGCELAVMEMVRNGITAACDCARYGAGLFADAASRIGMRALSGALANSPSLRKAGRPNWPLALEETEASMARHAGNGLVRHYLGAHSPYSCEPDLLVAVKAEAEARNLPFVIHLAESPIEVEMIRERHGMTPFRHLDRLGVIDRLSILAHCVWLDDEEIARLAETGAGVAHNPVSNAKLASGVAPVPAMRRAGVPVGLGTDSTVSNNSLDIFQEMKVSVLMQRVSTGNANITGAAEAFAMATREGARVLCWDDEIGTLEPGKAADLVVLELDHPMTPTPQLVLSDLVYRAGPQHIREVMVAGRTLYADGQFTFIDAAETLARARAHHAHSHSSSGFSA</sequence>
<keyword evidence="2" id="KW-0378">Hydrolase</keyword>
<dbReference type="GO" id="GO:0016810">
    <property type="term" value="F:hydrolase activity, acting on carbon-nitrogen (but not peptide) bonds"/>
    <property type="evidence" value="ECO:0007669"/>
    <property type="project" value="InterPro"/>
</dbReference>
<dbReference type="STRING" id="665118.SAMN02983003_0011"/>
<dbReference type="AlphaFoldDB" id="A0A1K2HSQ4"/>
<name>A0A1K2HSQ4_9HYPH</name>
<dbReference type="Proteomes" id="UP000183447">
    <property type="component" value="Unassembled WGS sequence"/>
</dbReference>
<comment type="similarity">
    <text evidence="1">Belongs to the metallo-dependent hydrolases superfamily. ATZ/TRZ family.</text>
</comment>
<dbReference type="OrthoDB" id="9796020at2"/>
<dbReference type="PANTHER" id="PTHR43794">
    <property type="entry name" value="AMINOHYDROLASE SSNA-RELATED"/>
    <property type="match status" value="1"/>
</dbReference>
<dbReference type="EMBL" id="FPKU01000001">
    <property type="protein sequence ID" value="SFZ80579.1"/>
    <property type="molecule type" value="Genomic_DNA"/>
</dbReference>
<dbReference type="InterPro" id="IPR011059">
    <property type="entry name" value="Metal-dep_hydrolase_composite"/>
</dbReference>
<evidence type="ECO:0000256" key="2">
    <source>
        <dbReference type="ARBA" id="ARBA00022801"/>
    </source>
</evidence>
<dbReference type="PANTHER" id="PTHR43794:SF11">
    <property type="entry name" value="AMIDOHYDROLASE-RELATED DOMAIN-CONTAINING PROTEIN"/>
    <property type="match status" value="1"/>
</dbReference>
<dbReference type="SUPFAM" id="SSF51556">
    <property type="entry name" value="Metallo-dependent hydrolases"/>
    <property type="match status" value="1"/>
</dbReference>
<feature type="domain" description="Amidohydrolase-related" evidence="3">
    <location>
        <begin position="57"/>
        <end position="407"/>
    </location>
</feature>
<accession>A0A1K2HSQ4</accession>
<reference evidence="4 5" key="1">
    <citation type="submission" date="2016-11" db="EMBL/GenBank/DDBJ databases">
        <authorList>
            <person name="Jaros S."/>
            <person name="Januszkiewicz K."/>
            <person name="Wedrychowicz H."/>
        </authorList>
    </citation>
    <scope>NUCLEOTIDE SEQUENCE [LARGE SCALE GENOMIC DNA]</scope>
    <source>
        <strain evidence="4 5">ATCC 23634</strain>
    </source>
</reference>
<evidence type="ECO:0000313" key="4">
    <source>
        <dbReference type="EMBL" id="SFZ80579.1"/>
    </source>
</evidence>
<dbReference type="InterPro" id="IPR032466">
    <property type="entry name" value="Metal_Hydrolase"/>
</dbReference>